<evidence type="ECO:0000313" key="8">
    <source>
        <dbReference type="EMBL" id="MEW9856094.1"/>
    </source>
</evidence>
<dbReference type="PANTHER" id="PTHR18968:SF166">
    <property type="entry name" value="2-HYDROXYACYL-COA LYASE 2"/>
    <property type="match status" value="1"/>
</dbReference>
<evidence type="ECO:0000259" key="6">
    <source>
        <dbReference type="Pfam" id="PF02775"/>
    </source>
</evidence>
<evidence type="ECO:0000313" key="9">
    <source>
        <dbReference type="Proteomes" id="UP001556118"/>
    </source>
</evidence>
<evidence type="ECO:0000256" key="1">
    <source>
        <dbReference type="ARBA" id="ARBA00001964"/>
    </source>
</evidence>
<dbReference type="Pfam" id="PF02775">
    <property type="entry name" value="TPP_enzyme_C"/>
    <property type="match status" value="1"/>
</dbReference>
<organism evidence="8 9">
    <name type="scientific">Novosphingobium rhizovicinum</name>
    <dbReference type="NCBI Taxonomy" id="3228928"/>
    <lineage>
        <taxon>Bacteria</taxon>
        <taxon>Pseudomonadati</taxon>
        <taxon>Pseudomonadota</taxon>
        <taxon>Alphaproteobacteria</taxon>
        <taxon>Sphingomonadales</taxon>
        <taxon>Sphingomonadaceae</taxon>
        <taxon>Novosphingobium</taxon>
    </lineage>
</organism>
<feature type="domain" description="Thiamine pyrophosphate enzyme TPP-binding" evidence="6">
    <location>
        <begin position="416"/>
        <end position="566"/>
    </location>
</feature>
<name>A0ABV3REI0_9SPHN</name>
<dbReference type="SUPFAM" id="SSF52467">
    <property type="entry name" value="DHS-like NAD/FAD-binding domain"/>
    <property type="match status" value="1"/>
</dbReference>
<dbReference type="CDD" id="cd07035">
    <property type="entry name" value="TPP_PYR_POX_like"/>
    <property type="match status" value="1"/>
</dbReference>
<keyword evidence="3 4" id="KW-0786">Thiamine pyrophosphate</keyword>
<dbReference type="InterPro" id="IPR012001">
    <property type="entry name" value="Thiamin_PyroP_enz_TPP-bd_dom"/>
</dbReference>
<feature type="domain" description="Thiamine pyrophosphate enzyme N-terminal TPP-binding" evidence="7">
    <location>
        <begin position="23"/>
        <end position="122"/>
    </location>
</feature>
<sequence>MYDDQPQAEAPTQNSGGVPVYKRMLDLFEAEGIKTLFGIPDPNFVHLFLEAEKRGWTVVSSHHEAATGHMAAAAARITGKPAVCIATLGPGMANAMPAVQCAKVENDPVIFIGGQRARVTERRVRRGRIQFVRQEPMIEDSVKFSSSIEYADQVDEIVREAIRVCMSGTPGPAYIEYPAHVILEEVPNTPILPPSRYRLVNAGADGDRIAEAAKIIMEAKNPILLVGHGVHTSKAGAAVKELADLMQCPVIQTSGGTSFIEGLEDRTFPYGFSEVSIDAVVESDCCVALATELGEPSHYGRWRHWIDNEANRKWIYVQQDATAIGVNRPIDVPLVGDVRGVVPQLSRALKELGGRKANEKLSAYIQREAAQLVEVAEDAASKPDGTESLMHTSQFVSEATKAFPADGIMIRDGGATVVFQWTYSQCKPHDVIWNQNYGHIGTGLPYATGAMLADRAQSGQSRPGMLLTSDSSFLFHIGELEVAVRENLPLVCVVGVDFQWGLEVGVYKRTFGHGTSETGTHWSDKVRFDKIAEGFGAAGEFITKAEDMGPAIKRAYERGGVTVIHVPIDPKANSEEMPNYSEFRTWYAEGTQ</sequence>
<evidence type="ECO:0000256" key="3">
    <source>
        <dbReference type="ARBA" id="ARBA00023052"/>
    </source>
</evidence>
<feature type="domain" description="Thiamine pyrophosphate enzyme central" evidence="5">
    <location>
        <begin position="209"/>
        <end position="345"/>
    </location>
</feature>
<reference evidence="8 9" key="1">
    <citation type="submission" date="2024-06" db="EMBL/GenBank/DDBJ databases">
        <title>Novosphingobium rhizovicinus M1R2S20.</title>
        <authorList>
            <person name="Sun J.-Q."/>
        </authorList>
    </citation>
    <scope>NUCLEOTIDE SEQUENCE [LARGE SCALE GENOMIC DNA]</scope>
    <source>
        <strain evidence="8 9">M1R2S20</strain>
    </source>
</reference>
<dbReference type="InterPro" id="IPR029061">
    <property type="entry name" value="THDP-binding"/>
</dbReference>
<keyword evidence="9" id="KW-1185">Reference proteome</keyword>
<dbReference type="Pfam" id="PF02776">
    <property type="entry name" value="TPP_enzyme_N"/>
    <property type="match status" value="1"/>
</dbReference>
<dbReference type="RefSeq" id="WP_367774377.1">
    <property type="nucleotide sequence ID" value="NZ_JBFNXR010000050.1"/>
</dbReference>
<evidence type="ECO:0000259" key="7">
    <source>
        <dbReference type="Pfam" id="PF02776"/>
    </source>
</evidence>
<protein>
    <submittedName>
        <fullName evidence="8">Thiamine pyrophosphate-binding protein</fullName>
    </submittedName>
</protein>
<dbReference type="InterPro" id="IPR011766">
    <property type="entry name" value="TPP_enzyme_TPP-bd"/>
</dbReference>
<proteinExistence type="inferred from homology"/>
<dbReference type="InterPro" id="IPR029035">
    <property type="entry name" value="DHS-like_NAD/FAD-binding_dom"/>
</dbReference>
<accession>A0ABV3REI0</accession>
<comment type="similarity">
    <text evidence="2 4">Belongs to the TPP enzyme family.</text>
</comment>
<dbReference type="SUPFAM" id="SSF52518">
    <property type="entry name" value="Thiamin diphosphate-binding fold (THDP-binding)"/>
    <property type="match status" value="2"/>
</dbReference>
<dbReference type="Pfam" id="PF00205">
    <property type="entry name" value="TPP_enzyme_M"/>
    <property type="match status" value="1"/>
</dbReference>
<dbReference type="InterPro" id="IPR045229">
    <property type="entry name" value="TPP_enz"/>
</dbReference>
<dbReference type="PANTHER" id="PTHR18968">
    <property type="entry name" value="THIAMINE PYROPHOSPHATE ENZYMES"/>
    <property type="match status" value="1"/>
</dbReference>
<comment type="cofactor">
    <cofactor evidence="1">
        <name>thiamine diphosphate</name>
        <dbReference type="ChEBI" id="CHEBI:58937"/>
    </cofactor>
</comment>
<gene>
    <name evidence="8" type="ORF">ABUH87_13210</name>
</gene>
<dbReference type="Gene3D" id="3.40.50.970">
    <property type="match status" value="2"/>
</dbReference>
<evidence type="ECO:0000256" key="4">
    <source>
        <dbReference type="RuleBase" id="RU362132"/>
    </source>
</evidence>
<dbReference type="EMBL" id="JBFNXR010000050">
    <property type="protein sequence ID" value="MEW9856094.1"/>
    <property type="molecule type" value="Genomic_DNA"/>
</dbReference>
<dbReference type="Proteomes" id="UP001556118">
    <property type="component" value="Unassembled WGS sequence"/>
</dbReference>
<dbReference type="Gene3D" id="3.40.50.1220">
    <property type="entry name" value="TPP-binding domain"/>
    <property type="match status" value="1"/>
</dbReference>
<comment type="caution">
    <text evidence="8">The sequence shown here is derived from an EMBL/GenBank/DDBJ whole genome shotgun (WGS) entry which is preliminary data.</text>
</comment>
<evidence type="ECO:0000256" key="2">
    <source>
        <dbReference type="ARBA" id="ARBA00007812"/>
    </source>
</evidence>
<dbReference type="InterPro" id="IPR012000">
    <property type="entry name" value="Thiamin_PyroP_enz_cen_dom"/>
</dbReference>
<evidence type="ECO:0000259" key="5">
    <source>
        <dbReference type="Pfam" id="PF00205"/>
    </source>
</evidence>